<keyword evidence="2" id="KW-1185">Reference proteome</keyword>
<organism evidence="1 2">
    <name type="scientific">Mycena chlorophos</name>
    <name type="common">Agaric fungus</name>
    <name type="synonym">Agaricus chlorophos</name>
    <dbReference type="NCBI Taxonomy" id="658473"/>
    <lineage>
        <taxon>Eukaryota</taxon>
        <taxon>Fungi</taxon>
        <taxon>Dikarya</taxon>
        <taxon>Basidiomycota</taxon>
        <taxon>Agaricomycotina</taxon>
        <taxon>Agaricomycetes</taxon>
        <taxon>Agaricomycetidae</taxon>
        <taxon>Agaricales</taxon>
        <taxon>Marasmiineae</taxon>
        <taxon>Mycenaceae</taxon>
        <taxon>Mycena</taxon>
    </lineage>
</organism>
<name>A0ABQ0LCL3_MYCCL</name>
<proteinExistence type="predicted"/>
<evidence type="ECO:0000313" key="2">
    <source>
        <dbReference type="Proteomes" id="UP000815677"/>
    </source>
</evidence>
<accession>A0ABQ0LCL3</accession>
<reference evidence="1" key="1">
    <citation type="submission" date="2014-09" db="EMBL/GenBank/DDBJ databases">
        <title>Genome sequence of the luminous mushroom Mycena chlorophos for searching fungal bioluminescence genes.</title>
        <authorList>
            <person name="Tanaka Y."/>
            <person name="Kasuga D."/>
            <person name="Oba Y."/>
            <person name="Hase S."/>
            <person name="Sato K."/>
            <person name="Oba Y."/>
            <person name="Sakakibara Y."/>
        </authorList>
    </citation>
    <scope>NUCLEOTIDE SEQUENCE</scope>
</reference>
<gene>
    <name evidence="1" type="ORF">MCHLO_06244</name>
</gene>
<evidence type="ECO:0000313" key="1">
    <source>
        <dbReference type="EMBL" id="GAT48875.1"/>
    </source>
</evidence>
<dbReference type="Proteomes" id="UP000815677">
    <property type="component" value="Unassembled WGS sequence"/>
</dbReference>
<protein>
    <submittedName>
        <fullName evidence="1">Uncharacterized protein</fullName>
    </submittedName>
</protein>
<dbReference type="EMBL" id="DF844984">
    <property type="protein sequence ID" value="GAT48875.1"/>
    <property type="molecule type" value="Genomic_DNA"/>
</dbReference>
<sequence length="106" mass="11764">MAHRRLLPAAIQTPSLFQSPYQHLTSSTATTTALKLLNTPHHFPKAHGPVQMVRTSCPESRHPAVSAAARAYKSEDRESATTVSRLQARVWERNKPCGTLPPRLRS</sequence>